<dbReference type="InterPro" id="IPR044068">
    <property type="entry name" value="CB"/>
</dbReference>
<dbReference type="SUPFAM" id="SSF47823">
    <property type="entry name" value="lambda integrase-like, N-terminal domain"/>
    <property type="match status" value="1"/>
</dbReference>
<dbReference type="GO" id="GO:0015074">
    <property type="term" value="P:DNA integration"/>
    <property type="evidence" value="ECO:0007669"/>
    <property type="project" value="UniProtKB-KW"/>
</dbReference>
<dbReference type="PANTHER" id="PTHR30349:SF77">
    <property type="entry name" value="TYROSINE RECOMBINASE XERC"/>
    <property type="match status" value="1"/>
</dbReference>
<evidence type="ECO:0000259" key="11">
    <source>
        <dbReference type="PROSITE" id="PS51900"/>
    </source>
</evidence>
<keyword evidence="13" id="KW-1185">Reference proteome</keyword>
<evidence type="ECO:0000313" key="13">
    <source>
        <dbReference type="Proteomes" id="UP000712080"/>
    </source>
</evidence>
<dbReference type="InterPro" id="IPR050090">
    <property type="entry name" value="Tyrosine_recombinase_XerCD"/>
</dbReference>
<dbReference type="Gene3D" id="1.10.150.130">
    <property type="match status" value="1"/>
</dbReference>
<evidence type="ECO:0000256" key="4">
    <source>
        <dbReference type="ARBA" id="ARBA00022829"/>
    </source>
</evidence>
<keyword evidence="3" id="KW-0132">Cell division</keyword>
<dbReference type="GO" id="GO:0005737">
    <property type="term" value="C:cytoplasm"/>
    <property type="evidence" value="ECO:0007669"/>
    <property type="project" value="UniProtKB-SubCell"/>
</dbReference>
<accession>A0A972JEZ5</accession>
<evidence type="ECO:0000256" key="5">
    <source>
        <dbReference type="ARBA" id="ARBA00022908"/>
    </source>
</evidence>
<evidence type="ECO:0000256" key="9">
    <source>
        <dbReference type="PROSITE-ProRule" id="PRU01248"/>
    </source>
</evidence>
<reference evidence="12" key="1">
    <citation type="submission" date="2020-02" db="EMBL/GenBank/DDBJ databases">
        <title>Flavobacterium sp. genome.</title>
        <authorList>
            <person name="Jung H.S."/>
            <person name="Baek J.H."/>
            <person name="Jeon C.O."/>
        </authorList>
    </citation>
    <scope>NUCLEOTIDE SEQUENCE</scope>
    <source>
        <strain evidence="12">SE-s28</strain>
    </source>
</reference>
<feature type="domain" description="Core-binding (CB)" evidence="11">
    <location>
        <begin position="1"/>
        <end position="85"/>
    </location>
</feature>
<sequence length="300" mass="34186">MTPNFQAFESYLLRERNYSGHTAKAYLADLEEFRVFLEMDRLSVPEEASYGEIRNWIVALVESGLQLLSVNRKMSSLKAFYKFLQKIGVVSVSPMAKHKSLKSPKKIQLPFSETEMDEVVTLEFKDGFEGFRDRLIIDLFYGTGMRRSELIQLKLANVDLGSMTCKVLGKRNKERVVPLVPGLADLIRTYLSERKALEEITDTEFFFVSIKGVKLTDSFVYRLINRYFSSVSGKIKKSPHILRHSFATHLLNNGADLNSVKELLGHASLASTQVYTHSSLAELKQVYGNAHPRNRGTQEY</sequence>
<dbReference type="Proteomes" id="UP000712080">
    <property type="component" value="Unassembled WGS sequence"/>
</dbReference>
<evidence type="ECO:0000256" key="7">
    <source>
        <dbReference type="ARBA" id="ARBA00023172"/>
    </source>
</evidence>
<dbReference type="InterPro" id="IPR004107">
    <property type="entry name" value="Integrase_SAM-like_N"/>
</dbReference>
<dbReference type="InterPro" id="IPR011010">
    <property type="entry name" value="DNA_brk_join_enz"/>
</dbReference>
<comment type="subcellular location">
    <subcellularLocation>
        <location evidence="1">Cytoplasm</location>
    </subcellularLocation>
</comment>
<dbReference type="RefSeq" id="WP_169525705.1">
    <property type="nucleotide sequence ID" value="NZ_JAAMPU010000095.1"/>
</dbReference>
<dbReference type="InterPro" id="IPR002104">
    <property type="entry name" value="Integrase_catalytic"/>
</dbReference>
<dbReference type="SUPFAM" id="SSF56349">
    <property type="entry name" value="DNA breaking-rejoining enzymes"/>
    <property type="match status" value="1"/>
</dbReference>
<dbReference type="EMBL" id="JAAMPU010000095">
    <property type="protein sequence ID" value="NMH26696.1"/>
    <property type="molecule type" value="Genomic_DNA"/>
</dbReference>
<keyword evidence="7" id="KW-0233">DNA recombination</keyword>
<keyword evidence="5" id="KW-0229">DNA integration</keyword>
<evidence type="ECO:0000256" key="2">
    <source>
        <dbReference type="ARBA" id="ARBA00022490"/>
    </source>
</evidence>
<evidence type="ECO:0000256" key="3">
    <source>
        <dbReference type="ARBA" id="ARBA00022618"/>
    </source>
</evidence>
<dbReference type="GO" id="GO:0051301">
    <property type="term" value="P:cell division"/>
    <property type="evidence" value="ECO:0007669"/>
    <property type="project" value="UniProtKB-KW"/>
</dbReference>
<keyword evidence="4" id="KW-0159">Chromosome partition</keyword>
<dbReference type="GO" id="GO:0003677">
    <property type="term" value="F:DNA binding"/>
    <property type="evidence" value="ECO:0007669"/>
    <property type="project" value="UniProtKB-UniRule"/>
</dbReference>
<evidence type="ECO:0000259" key="10">
    <source>
        <dbReference type="PROSITE" id="PS51898"/>
    </source>
</evidence>
<dbReference type="InterPro" id="IPR010998">
    <property type="entry name" value="Integrase_recombinase_N"/>
</dbReference>
<organism evidence="12 13">
    <name type="scientific">Flavobacterium silvaticum</name>
    <dbReference type="NCBI Taxonomy" id="1852020"/>
    <lineage>
        <taxon>Bacteria</taxon>
        <taxon>Pseudomonadati</taxon>
        <taxon>Bacteroidota</taxon>
        <taxon>Flavobacteriia</taxon>
        <taxon>Flavobacteriales</taxon>
        <taxon>Flavobacteriaceae</taxon>
        <taxon>Flavobacterium</taxon>
    </lineage>
</organism>
<dbReference type="AlphaFoldDB" id="A0A972JEZ5"/>
<keyword evidence="2" id="KW-0963">Cytoplasm</keyword>
<dbReference type="Gene3D" id="1.10.443.10">
    <property type="entry name" value="Intergrase catalytic core"/>
    <property type="match status" value="1"/>
</dbReference>
<name>A0A972JEZ5_9FLAO</name>
<protein>
    <submittedName>
        <fullName evidence="12">Tyrosine-type recombinase/integrase</fullName>
    </submittedName>
</protein>
<evidence type="ECO:0000256" key="8">
    <source>
        <dbReference type="ARBA" id="ARBA00023306"/>
    </source>
</evidence>
<feature type="domain" description="Tyr recombinase" evidence="10">
    <location>
        <begin position="106"/>
        <end position="288"/>
    </location>
</feature>
<dbReference type="GO" id="GO:0007059">
    <property type="term" value="P:chromosome segregation"/>
    <property type="evidence" value="ECO:0007669"/>
    <property type="project" value="UniProtKB-KW"/>
</dbReference>
<dbReference type="PROSITE" id="PS51898">
    <property type="entry name" value="TYR_RECOMBINASE"/>
    <property type="match status" value="1"/>
</dbReference>
<proteinExistence type="predicted"/>
<dbReference type="PANTHER" id="PTHR30349">
    <property type="entry name" value="PHAGE INTEGRASE-RELATED"/>
    <property type="match status" value="1"/>
</dbReference>
<evidence type="ECO:0000256" key="6">
    <source>
        <dbReference type="ARBA" id="ARBA00023125"/>
    </source>
</evidence>
<dbReference type="GO" id="GO:0006310">
    <property type="term" value="P:DNA recombination"/>
    <property type="evidence" value="ECO:0007669"/>
    <property type="project" value="UniProtKB-KW"/>
</dbReference>
<keyword evidence="8" id="KW-0131">Cell cycle</keyword>
<evidence type="ECO:0000313" key="12">
    <source>
        <dbReference type="EMBL" id="NMH26696.1"/>
    </source>
</evidence>
<comment type="caution">
    <text evidence="12">The sequence shown here is derived from an EMBL/GenBank/DDBJ whole genome shotgun (WGS) entry which is preliminary data.</text>
</comment>
<gene>
    <name evidence="12" type="ORF">G6047_01525</name>
</gene>
<dbReference type="Pfam" id="PF00589">
    <property type="entry name" value="Phage_integrase"/>
    <property type="match status" value="1"/>
</dbReference>
<dbReference type="InterPro" id="IPR013762">
    <property type="entry name" value="Integrase-like_cat_sf"/>
</dbReference>
<keyword evidence="6 9" id="KW-0238">DNA-binding</keyword>
<evidence type="ECO:0000256" key="1">
    <source>
        <dbReference type="ARBA" id="ARBA00004496"/>
    </source>
</evidence>
<dbReference type="PROSITE" id="PS51900">
    <property type="entry name" value="CB"/>
    <property type="match status" value="1"/>
</dbReference>
<dbReference type="Pfam" id="PF02899">
    <property type="entry name" value="Phage_int_SAM_1"/>
    <property type="match status" value="1"/>
</dbReference>